<feature type="transmembrane region" description="Helical" evidence="6">
    <location>
        <begin position="276"/>
        <end position="298"/>
    </location>
</feature>
<evidence type="ECO:0000256" key="2">
    <source>
        <dbReference type="ARBA" id="ARBA00022475"/>
    </source>
</evidence>
<feature type="transmembrane region" description="Helical" evidence="6">
    <location>
        <begin position="44"/>
        <end position="65"/>
    </location>
</feature>
<dbReference type="OrthoDB" id="5450016at2"/>
<evidence type="ECO:0000256" key="1">
    <source>
        <dbReference type="ARBA" id="ARBA00004651"/>
    </source>
</evidence>
<feature type="transmembrane region" description="Helical" evidence="6">
    <location>
        <begin position="133"/>
        <end position="153"/>
    </location>
</feature>
<dbReference type="Pfam" id="PF03706">
    <property type="entry name" value="LPG_synthase_TM"/>
    <property type="match status" value="1"/>
</dbReference>
<evidence type="ECO:0000256" key="5">
    <source>
        <dbReference type="ARBA" id="ARBA00023136"/>
    </source>
</evidence>
<dbReference type="EMBL" id="FO203522">
    <property type="protein sequence ID" value="CCO23117.1"/>
    <property type="molecule type" value="Genomic_DNA"/>
</dbReference>
<dbReference type="PANTHER" id="PTHR40277:SF1">
    <property type="entry name" value="BLL5419 PROTEIN"/>
    <property type="match status" value="1"/>
</dbReference>
<reference evidence="7 8" key="1">
    <citation type="submission" date="2012-10" db="EMBL/GenBank/DDBJ databases">
        <authorList>
            <person name="Genoscope - CEA"/>
        </authorList>
    </citation>
    <scope>NUCLEOTIDE SEQUENCE [LARGE SCALE GENOMIC DNA]</scope>
    <source>
        <strain evidence="8">AM13 / DSM 14728</strain>
    </source>
</reference>
<dbReference type="PANTHER" id="PTHR40277">
    <property type="entry name" value="BLL5419 PROTEIN"/>
    <property type="match status" value="1"/>
</dbReference>
<keyword evidence="2" id="KW-1003">Cell membrane</keyword>
<dbReference type="HOGENOM" id="CLU_711196_0_0_7"/>
<feature type="transmembrane region" description="Helical" evidence="6">
    <location>
        <begin position="223"/>
        <end position="246"/>
    </location>
</feature>
<dbReference type="RefSeq" id="WP_015335722.1">
    <property type="nucleotide sequence ID" value="NC_020055.1"/>
</dbReference>
<evidence type="ECO:0000313" key="8">
    <source>
        <dbReference type="Proteomes" id="UP000010808"/>
    </source>
</evidence>
<sequence length="388" mass="41771">MNYPDPKQDKRSAALSNILKLSLAAGLIFWLIRSGSIRLDYLSVPAAMLPSFCGAVSILLFGLCLSAVRYIMLLRGCGAHLSLIDGLKISAVMYFFTQCVLGPASGDVARFVYTVRKTGDGNKVGAAIMVDRFIGTMGLFMLAAAGMAVNWQLVESSAVLRVIAAPLLALLCGLWLCFFLGYMALISGRKNAVFTGLIFPFLAALICFGDYSSFITNQIGPVLFGVSSAALLAPFIAPELLIDGLIYRKFFSKSKTGIKIGEFTSALLIYRKCPAVLFKTVLITGVQHLCFILSLYLFSQSLNLPALPDFNEIFFAAPLTFLAGIIPAPAAGLGVNEAAFETLLSLVSNSAVSAGASIYLMQRIWITLFSLTGIPFLLKTERKKVASE</sequence>
<comment type="subcellular location">
    <subcellularLocation>
        <location evidence="1">Cell membrane</location>
        <topology evidence="1">Multi-pass membrane protein</topology>
    </subcellularLocation>
</comment>
<dbReference type="Proteomes" id="UP000010808">
    <property type="component" value="Chromosome"/>
</dbReference>
<protein>
    <recommendedName>
        <fullName evidence="9">Lysylphosphatidylglycerol synthase TM region</fullName>
    </recommendedName>
</protein>
<gene>
    <name evidence="7" type="ORF">DESAM_20830</name>
</gene>
<evidence type="ECO:0000313" key="7">
    <source>
        <dbReference type="EMBL" id="CCO23117.1"/>
    </source>
</evidence>
<proteinExistence type="predicted"/>
<dbReference type="PATRIC" id="fig|1121451.3.peg.1095"/>
<dbReference type="AlphaFoldDB" id="L0RA74"/>
<organism evidence="7 8">
    <name type="scientific">Maridesulfovibrio hydrothermalis AM13 = DSM 14728</name>
    <dbReference type="NCBI Taxonomy" id="1121451"/>
    <lineage>
        <taxon>Bacteria</taxon>
        <taxon>Pseudomonadati</taxon>
        <taxon>Thermodesulfobacteriota</taxon>
        <taxon>Desulfovibrionia</taxon>
        <taxon>Desulfovibrionales</taxon>
        <taxon>Desulfovibrionaceae</taxon>
        <taxon>Maridesulfovibrio</taxon>
    </lineage>
</organism>
<accession>L0RA74</accession>
<evidence type="ECO:0000256" key="3">
    <source>
        <dbReference type="ARBA" id="ARBA00022692"/>
    </source>
</evidence>
<name>L0RA74_9BACT</name>
<feature type="transmembrane region" description="Helical" evidence="6">
    <location>
        <begin position="159"/>
        <end position="185"/>
    </location>
</feature>
<keyword evidence="8" id="KW-1185">Reference proteome</keyword>
<keyword evidence="5 6" id="KW-0472">Membrane</keyword>
<feature type="transmembrane region" description="Helical" evidence="6">
    <location>
        <begin position="12"/>
        <end position="32"/>
    </location>
</feature>
<dbReference type="eggNOG" id="COG0392">
    <property type="taxonomic scope" value="Bacteria"/>
</dbReference>
<dbReference type="KEGG" id="dhy:DESAM_20830"/>
<keyword evidence="3 6" id="KW-0812">Transmembrane</keyword>
<dbReference type="InterPro" id="IPR022791">
    <property type="entry name" value="L-PG_synthase/AglD"/>
</dbReference>
<keyword evidence="4 6" id="KW-1133">Transmembrane helix</keyword>
<evidence type="ECO:0000256" key="6">
    <source>
        <dbReference type="SAM" id="Phobius"/>
    </source>
</evidence>
<evidence type="ECO:0000256" key="4">
    <source>
        <dbReference type="ARBA" id="ARBA00022989"/>
    </source>
</evidence>
<evidence type="ECO:0008006" key="9">
    <source>
        <dbReference type="Google" id="ProtNLM"/>
    </source>
</evidence>
<feature type="transmembrane region" description="Helical" evidence="6">
    <location>
        <begin position="192"/>
        <end position="211"/>
    </location>
</feature>
<dbReference type="GO" id="GO:0005886">
    <property type="term" value="C:plasma membrane"/>
    <property type="evidence" value="ECO:0007669"/>
    <property type="project" value="UniProtKB-SubCell"/>
</dbReference>
<dbReference type="STRING" id="1121451.DESAM_20830"/>